<keyword evidence="2" id="KW-0813">Transport</keyword>
<evidence type="ECO:0000256" key="4">
    <source>
        <dbReference type="ARBA" id="ARBA00022840"/>
    </source>
</evidence>
<evidence type="ECO:0000313" key="7">
    <source>
        <dbReference type="Proteomes" id="UP000241201"/>
    </source>
</evidence>
<dbReference type="InterPro" id="IPR027417">
    <property type="entry name" value="P-loop_NTPase"/>
</dbReference>
<dbReference type="FunFam" id="3.40.50.300:FF:000032">
    <property type="entry name" value="Export ABC transporter ATP-binding protein"/>
    <property type="match status" value="1"/>
</dbReference>
<name>A0A2T3FZL3_9FIRM</name>
<dbReference type="Pfam" id="PF00005">
    <property type="entry name" value="ABC_tran"/>
    <property type="match status" value="1"/>
</dbReference>
<proteinExistence type="inferred from homology"/>
<protein>
    <submittedName>
        <fullName evidence="6">ABC transporter ATP-binding protein</fullName>
    </submittedName>
</protein>
<organism evidence="6 7">
    <name type="scientific">Faecalibacillus faecis</name>
    <dbReference type="NCBI Taxonomy" id="1982628"/>
    <lineage>
        <taxon>Bacteria</taxon>
        <taxon>Bacillati</taxon>
        <taxon>Bacillota</taxon>
        <taxon>Erysipelotrichia</taxon>
        <taxon>Erysipelotrichales</taxon>
        <taxon>Coprobacillaceae</taxon>
        <taxon>Faecalibacillus</taxon>
    </lineage>
</organism>
<evidence type="ECO:0000256" key="2">
    <source>
        <dbReference type="ARBA" id="ARBA00022448"/>
    </source>
</evidence>
<dbReference type="GO" id="GO:0005524">
    <property type="term" value="F:ATP binding"/>
    <property type="evidence" value="ECO:0007669"/>
    <property type="project" value="UniProtKB-KW"/>
</dbReference>
<dbReference type="GO" id="GO:0022857">
    <property type="term" value="F:transmembrane transporter activity"/>
    <property type="evidence" value="ECO:0007669"/>
    <property type="project" value="UniProtKB-ARBA"/>
</dbReference>
<dbReference type="AlphaFoldDB" id="A0A2T3FZL3"/>
<evidence type="ECO:0000256" key="3">
    <source>
        <dbReference type="ARBA" id="ARBA00022741"/>
    </source>
</evidence>
<dbReference type="GO" id="GO:0098796">
    <property type="term" value="C:membrane protein complex"/>
    <property type="evidence" value="ECO:0007669"/>
    <property type="project" value="UniProtKB-ARBA"/>
</dbReference>
<dbReference type="GO" id="GO:0016887">
    <property type="term" value="F:ATP hydrolysis activity"/>
    <property type="evidence" value="ECO:0007669"/>
    <property type="project" value="InterPro"/>
</dbReference>
<dbReference type="PANTHER" id="PTHR42798:SF7">
    <property type="entry name" value="ALPHA-D-RIBOSE 1-METHYLPHOSPHONATE 5-TRIPHOSPHATE SYNTHASE SUBUNIT PHNL"/>
    <property type="match status" value="1"/>
</dbReference>
<sequence length="246" mass="28192">MEEIIKTEMLTKIYNPLSQNPKLALDQISLSIKEGEFITIMGKSGSGKTTLLNILSTIDDLTKGKLFIYGKNIFEMSDSEKAHFRKENIGFIFQNFNLLDTLTIRENIQLPLKLSKKKIDQDDFDRIVGELEITDILDKYPFECSGGQTQRVAVARTLIMHPKIIFADEPTGNLDGVRSKQLMQYLEKVNQEDKITVIMVTHDPLDAAYSSQMYYIEDGKIKDHLMKNDDSFDTYFSKIVKISMEL</sequence>
<comment type="similarity">
    <text evidence="1">Belongs to the ABC transporter superfamily.</text>
</comment>
<evidence type="ECO:0000259" key="5">
    <source>
        <dbReference type="PROSITE" id="PS50893"/>
    </source>
</evidence>
<dbReference type="RefSeq" id="WP_106987727.1">
    <property type="nucleotide sequence ID" value="NZ_JAJCFI010000039.1"/>
</dbReference>
<dbReference type="InterPro" id="IPR017911">
    <property type="entry name" value="MacB-like_ATP-bd"/>
</dbReference>
<dbReference type="Gene3D" id="3.40.50.300">
    <property type="entry name" value="P-loop containing nucleotide triphosphate hydrolases"/>
    <property type="match status" value="1"/>
</dbReference>
<dbReference type="GeneID" id="77470564"/>
<dbReference type="Proteomes" id="UP000241201">
    <property type="component" value="Unassembled WGS sequence"/>
</dbReference>
<evidence type="ECO:0000256" key="1">
    <source>
        <dbReference type="ARBA" id="ARBA00005417"/>
    </source>
</evidence>
<dbReference type="PANTHER" id="PTHR42798">
    <property type="entry name" value="LIPOPROTEIN-RELEASING SYSTEM ATP-BINDING PROTEIN LOLD"/>
    <property type="match status" value="1"/>
</dbReference>
<keyword evidence="3" id="KW-0547">Nucleotide-binding</keyword>
<dbReference type="PROSITE" id="PS50893">
    <property type="entry name" value="ABC_TRANSPORTER_2"/>
    <property type="match status" value="1"/>
</dbReference>
<dbReference type="InterPro" id="IPR003593">
    <property type="entry name" value="AAA+_ATPase"/>
</dbReference>
<dbReference type="SUPFAM" id="SSF52540">
    <property type="entry name" value="P-loop containing nucleoside triphosphate hydrolases"/>
    <property type="match status" value="1"/>
</dbReference>
<dbReference type="EMBL" id="PYLP01000005">
    <property type="protein sequence ID" value="PST40735.1"/>
    <property type="molecule type" value="Genomic_DNA"/>
</dbReference>
<gene>
    <name evidence="6" type="ORF">C7U55_05585</name>
</gene>
<evidence type="ECO:0000313" key="6">
    <source>
        <dbReference type="EMBL" id="PST40735.1"/>
    </source>
</evidence>
<keyword evidence="7" id="KW-1185">Reference proteome</keyword>
<comment type="caution">
    <text evidence="6">The sequence shown here is derived from an EMBL/GenBank/DDBJ whole genome shotgun (WGS) entry which is preliminary data.</text>
</comment>
<dbReference type="CDD" id="cd03255">
    <property type="entry name" value="ABC_MJ0796_LolCDE_FtsE"/>
    <property type="match status" value="1"/>
</dbReference>
<feature type="domain" description="ABC transporter" evidence="5">
    <location>
        <begin position="5"/>
        <end position="243"/>
    </location>
</feature>
<keyword evidence="4 6" id="KW-0067">ATP-binding</keyword>
<reference evidence="7" key="1">
    <citation type="submission" date="2018-03" db="EMBL/GenBank/DDBJ databases">
        <title>Lachnoclostridium SNUG30370 gen.nov., sp.nov., isolated from human faeces.</title>
        <authorList>
            <person name="Seo B."/>
            <person name="Jeon K."/>
            <person name="Ko G."/>
        </authorList>
    </citation>
    <scope>NUCLEOTIDE SEQUENCE [LARGE SCALE GENOMIC DNA]</scope>
    <source>
        <strain evidence="7">SNUG30370</strain>
    </source>
</reference>
<accession>A0A2T3FZL3</accession>
<dbReference type="InterPro" id="IPR003439">
    <property type="entry name" value="ABC_transporter-like_ATP-bd"/>
</dbReference>
<dbReference type="SMART" id="SM00382">
    <property type="entry name" value="AAA"/>
    <property type="match status" value="1"/>
</dbReference>